<name>A0A8R1DQE7_CAEJA</name>
<dbReference type="InterPro" id="IPR033379">
    <property type="entry name" value="Acid_Pase_AS"/>
</dbReference>
<comment type="similarity">
    <text evidence="2">Belongs to the histidine acid phosphatase family.</text>
</comment>
<comment type="catalytic activity">
    <reaction evidence="1">
        <text>a phosphate monoester + H2O = an alcohol + phosphate</text>
        <dbReference type="Rhea" id="RHEA:15017"/>
        <dbReference type="ChEBI" id="CHEBI:15377"/>
        <dbReference type="ChEBI" id="CHEBI:30879"/>
        <dbReference type="ChEBI" id="CHEBI:43474"/>
        <dbReference type="ChEBI" id="CHEBI:67140"/>
        <dbReference type="EC" id="3.1.3.2"/>
    </reaction>
</comment>
<evidence type="ECO:0000313" key="4">
    <source>
        <dbReference type="EnsemblMetazoa" id="CJA08179.1"/>
    </source>
</evidence>
<dbReference type="SUPFAM" id="SSF53254">
    <property type="entry name" value="Phosphoglycerate mutase-like"/>
    <property type="match status" value="1"/>
</dbReference>
<protein>
    <recommendedName>
        <fullName evidence="6">Acid phosphatase</fullName>
    </recommendedName>
</protein>
<dbReference type="InterPro" id="IPR000560">
    <property type="entry name" value="His_Pase_clade-2"/>
</dbReference>
<dbReference type="Pfam" id="PF00328">
    <property type="entry name" value="His_Phos_2"/>
    <property type="match status" value="1"/>
</dbReference>
<feature type="signal peptide" evidence="3">
    <location>
        <begin position="1"/>
        <end position="20"/>
    </location>
</feature>
<accession>A0A8R1DQE7</accession>
<evidence type="ECO:0008006" key="6">
    <source>
        <dbReference type="Google" id="ProtNLM"/>
    </source>
</evidence>
<evidence type="ECO:0000256" key="2">
    <source>
        <dbReference type="ARBA" id="ARBA00005375"/>
    </source>
</evidence>
<sequence length="404" mass="45507">MPSPCTLLLLLVACATVCHGGVRKLEFVQALWRHGDRAPLHLPYPNDLYTEKSWSRGWGQLTSIGMQQLHELGEFFRHQYVDTGFIPSNFSVKEVYLRSSDSDRALVSAQAFLYGMYPASGGLQWSADTDWQPIPVHASTPGHPDLVCKPTAIKCPRHETLVAQGDQESAAIYDKKYADFFAELSNSTGFKNCSYFDINGLFDVQRELIHNMTSKQPSWVGQQWSQYDNRSSMDIIREMRTVRMTNLFNSEEKARLEGGTVLYTWLQNALAVSEKRSDQRMLLFSSHDGVLLALLNAFRASNELMVPYAAALIMHVYSEDKKYYSELYYRNETTADPYRIPLPWCPEPCEVSQLVSGYANMTVANFSDLMTLCGKPLKECGSTASQSSSLISFLLLLAVAFSLS</sequence>
<keyword evidence="5" id="KW-1185">Reference proteome</keyword>
<dbReference type="GO" id="GO:0003993">
    <property type="term" value="F:acid phosphatase activity"/>
    <property type="evidence" value="ECO:0007669"/>
    <property type="project" value="UniProtKB-EC"/>
</dbReference>
<feature type="chain" id="PRO_5035855451" description="Acid phosphatase" evidence="3">
    <location>
        <begin position="21"/>
        <end position="404"/>
    </location>
</feature>
<dbReference type="Proteomes" id="UP000005237">
    <property type="component" value="Unassembled WGS sequence"/>
</dbReference>
<dbReference type="InterPro" id="IPR050645">
    <property type="entry name" value="Histidine_acid_phosphatase"/>
</dbReference>
<dbReference type="AlphaFoldDB" id="A0A8R1DQE7"/>
<reference evidence="5" key="1">
    <citation type="submission" date="2010-08" db="EMBL/GenBank/DDBJ databases">
        <authorList>
            <consortium name="Caenorhabditis japonica Sequencing Consortium"/>
            <person name="Wilson R.K."/>
        </authorList>
    </citation>
    <scope>NUCLEOTIDE SEQUENCE [LARGE SCALE GENOMIC DNA]</scope>
    <source>
        <strain evidence="5">DF5081</strain>
    </source>
</reference>
<proteinExistence type="inferred from homology"/>
<dbReference type="OMA" id="CKPTAIK"/>
<reference evidence="4" key="2">
    <citation type="submission" date="2022-06" db="UniProtKB">
        <authorList>
            <consortium name="EnsemblMetazoa"/>
        </authorList>
    </citation>
    <scope>IDENTIFICATION</scope>
    <source>
        <strain evidence="4">DF5081</strain>
    </source>
</reference>
<dbReference type="PANTHER" id="PTHR11567:SF34">
    <property type="entry name" value="INTESTINAL ACID PHOSPHATASE"/>
    <property type="match status" value="1"/>
</dbReference>
<keyword evidence="3" id="KW-0732">Signal</keyword>
<evidence type="ECO:0000256" key="3">
    <source>
        <dbReference type="SAM" id="SignalP"/>
    </source>
</evidence>
<dbReference type="PANTHER" id="PTHR11567">
    <property type="entry name" value="ACID PHOSPHATASE-RELATED"/>
    <property type="match status" value="1"/>
</dbReference>
<dbReference type="Gene3D" id="3.40.50.1240">
    <property type="entry name" value="Phosphoglycerate mutase-like"/>
    <property type="match status" value="1"/>
</dbReference>
<evidence type="ECO:0000313" key="5">
    <source>
        <dbReference type="Proteomes" id="UP000005237"/>
    </source>
</evidence>
<organism evidence="4 5">
    <name type="scientific">Caenorhabditis japonica</name>
    <dbReference type="NCBI Taxonomy" id="281687"/>
    <lineage>
        <taxon>Eukaryota</taxon>
        <taxon>Metazoa</taxon>
        <taxon>Ecdysozoa</taxon>
        <taxon>Nematoda</taxon>
        <taxon>Chromadorea</taxon>
        <taxon>Rhabditida</taxon>
        <taxon>Rhabditina</taxon>
        <taxon>Rhabditomorpha</taxon>
        <taxon>Rhabditoidea</taxon>
        <taxon>Rhabditidae</taxon>
        <taxon>Peloderinae</taxon>
        <taxon>Caenorhabditis</taxon>
    </lineage>
</organism>
<dbReference type="PROSITE" id="PS00616">
    <property type="entry name" value="HIS_ACID_PHOSPHAT_1"/>
    <property type="match status" value="1"/>
</dbReference>
<dbReference type="InterPro" id="IPR029033">
    <property type="entry name" value="His_PPase_superfam"/>
</dbReference>
<dbReference type="EnsemblMetazoa" id="CJA08179.1">
    <property type="protein sequence ID" value="CJA08179.1"/>
    <property type="gene ID" value="WBGene00127383"/>
</dbReference>
<evidence type="ECO:0000256" key="1">
    <source>
        <dbReference type="ARBA" id="ARBA00000032"/>
    </source>
</evidence>
<dbReference type="CDD" id="cd07061">
    <property type="entry name" value="HP_HAP_like"/>
    <property type="match status" value="1"/>
</dbReference>